<sequence>MYSQDIDVFDLSTVDGHMRPNAQYRKIGTYDSKREGGWETDAFGNTVYQPYGKIDEIPDGVDAEEYLAQHGDQLRLFGEGSELDEGIPPPPPPIPRTIPLLPLDQLEVVPASAPLPFAQPDPSTCIASAVVLVKHQGRTNNSARRSQTLRLTCFRYVPYKLALQRKPDSAALALCEQIVLALNAVRGALERRLNPSSRQQTTGMRHDARLLSLKRTLQKLHNLSALRFDCGTRDLRAHQLTRVRSILEQHRSKFYDLARKFNATFDRLHIRHMYDEMQRQATKMNMKTKPKMTLYHNHNHPTHNTMYNDTDDV</sequence>
<evidence type="ECO:0000313" key="2">
    <source>
        <dbReference type="EMBL" id="KAF7290059.1"/>
    </source>
</evidence>
<feature type="compositionally biased region" description="Polar residues" evidence="1">
    <location>
        <begin position="302"/>
        <end position="313"/>
    </location>
</feature>
<dbReference type="EMBL" id="JACAZE010000027">
    <property type="protein sequence ID" value="KAF7290059.1"/>
    <property type="molecule type" value="Genomic_DNA"/>
</dbReference>
<gene>
    <name evidence="2" type="ORF">HMN09_01311000</name>
</gene>
<feature type="region of interest" description="Disordered" evidence="1">
    <location>
        <begin position="294"/>
        <end position="313"/>
    </location>
</feature>
<organism evidence="2 3">
    <name type="scientific">Mycena chlorophos</name>
    <name type="common">Agaric fungus</name>
    <name type="synonym">Agaricus chlorophos</name>
    <dbReference type="NCBI Taxonomy" id="658473"/>
    <lineage>
        <taxon>Eukaryota</taxon>
        <taxon>Fungi</taxon>
        <taxon>Dikarya</taxon>
        <taxon>Basidiomycota</taxon>
        <taxon>Agaricomycotina</taxon>
        <taxon>Agaricomycetes</taxon>
        <taxon>Agaricomycetidae</taxon>
        <taxon>Agaricales</taxon>
        <taxon>Marasmiineae</taxon>
        <taxon>Mycenaceae</taxon>
        <taxon>Mycena</taxon>
    </lineage>
</organism>
<dbReference type="Proteomes" id="UP000613580">
    <property type="component" value="Unassembled WGS sequence"/>
</dbReference>
<comment type="caution">
    <text evidence="2">The sequence shown here is derived from an EMBL/GenBank/DDBJ whole genome shotgun (WGS) entry which is preliminary data.</text>
</comment>
<protein>
    <submittedName>
        <fullName evidence="2">Uncharacterized protein</fullName>
    </submittedName>
</protein>
<name>A0A8H6RZ97_MYCCL</name>
<accession>A0A8H6RZ97</accession>
<dbReference type="AlphaFoldDB" id="A0A8H6RZ97"/>
<reference evidence="2" key="1">
    <citation type="submission" date="2020-05" db="EMBL/GenBank/DDBJ databases">
        <title>Mycena genomes resolve the evolution of fungal bioluminescence.</title>
        <authorList>
            <person name="Tsai I.J."/>
        </authorList>
    </citation>
    <scope>NUCLEOTIDE SEQUENCE</scope>
    <source>
        <strain evidence="2">110903Hualien_Pintung</strain>
    </source>
</reference>
<proteinExistence type="predicted"/>
<dbReference type="OrthoDB" id="2963154at2759"/>
<evidence type="ECO:0000313" key="3">
    <source>
        <dbReference type="Proteomes" id="UP000613580"/>
    </source>
</evidence>
<keyword evidence="3" id="KW-1185">Reference proteome</keyword>
<evidence type="ECO:0000256" key="1">
    <source>
        <dbReference type="SAM" id="MobiDB-lite"/>
    </source>
</evidence>